<dbReference type="InterPro" id="IPR036779">
    <property type="entry name" value="LysM_dom_sf"/>
</dbReference>
<feature type="compositionally biased region" description="Polar residues" evidence="1">
    <location>
        <begin position="153"/>
        <end position="171"/>
    </location>
</feature>
<evidence type="ECO:0000313" key="3">
    <source>
        <dbReference type="EMBL" id="GGH28563.1"/>
    </source>
</evidence>
<evidence type="ECO:0000313" key="4">
    <source>
        <dbReference type="Proteomes" id="UP000659344"/>
    </source>
</evidence>
<accession>A0ABQ1YLJ0</accession>
<dbReference type="EMBL" id="BMFT01000001">
    <property type="protein sequence ID" value="GGH28563.1"/>
    <property type="molecule type" value="Genomic_DNA"/>
</dbReference>
<dbReference type="Pfam" id="PF01476">
    <property type="entry name" value="LysM"/>
    <property type="match status" value="1"/>
</dbReference>
<proteinExistence type="predicted"/>
<dbReference type="RefSeq" id="WP_188540257.1">
    <property type="nucleotide sequence ID" value="NZ_BMFT01000001.1"/>
</dbReference>
<dbReference type="InterPro" id="IPR018392">
    <property type="entry name" value="LysM"/>
</dbReference>
<dbReference type="PANTHER" id="PTHR34700:SF4">
    <property type="entry name" value="PHAGE-LIKE ELEMENT PBSX PROTEIN XKDP"/>
    <property type="match status" value="1"/>
</dbReference>
<name>A0ABQ1YLJ0_9BACL</name>
<sequence>MEIHLIDSEGKDFYFPVNPEEVKISRGKGYETVNILSLGEFDFINGEKVKEITFSSFFPLVHDEGYCKYKQIPNPKDAMNQLTQIMNSKTPVRLIIVGPTGNVINALVMIATHDSTFRGGEPGDIYFDLTARTWRKPKIHAKAGADSSKEKGGTTTSRPDTKNTPKTYTVKSGDSLSKIAKLELGDSSKWQAIYSLNKAIIGPNSNLIKPGQKLVLPS</sequence>
<protein>
    <recommendedName>
        <fullName evidence="2">LysM domain-containing protein</fullName>
    </recommendedName>
</protein>
<feature type="region of interest" description="Disordered" evidence="1">
    <location>
        <begin position="139"/>
        <end position="171"/>
    </location>
</feature>
<dbReference type="PROSITE" id="PS51782">
    <property type="entry name" value="LYSM"/>
    <property type="match status" value="1"/>
</dbReference>
<evidence type="ECO:0000259" key="2">
    <source>
        <dbReference type="PROSITE" id="PS51782"/>
    </source>
</evidence>
<reference evidence="4" key="1">
    <citation type="journal article" date="2019" name="Int. J. Syst. Evol. Microbiol.">
        <title>The Global Catalogue of Microorganisms (GCM) 10K type strain sequencing project: providing services to taxonomists for standard genome sequencing and annotation.</title>
        <authorList>
            <consortium name="The Broad Institute Genomics Platform"/>
            <consortium name="The Broad Institute Genome Sequencing Center for Infectious Disease"/>
            <person name="Wu L."/>
            <person name="Ma J."/>
        </authorList>
    </citation>
    <scope>NUCLEOTIDE SEQUENCE [LARGE SCALE GENOMIC DNA]</scope>
    <source>
        <strain evidence="4">CGMCC 1.12769</strain>
    </source>
</reference>
<dbReference type="InterPro" id="IPR052196">
    <property type="entry name" value="Bact_Kbp"/>
</dbReference>
<feature type="domain" description="LysM" evidence="2">
    <location>
        <begin position="166"/>
        <end position="216"/>
    </location>
</feature>
<keyword evidence="4" id="KW-1185">Reference proteome</keyword>
<dbReference type="SMART" id="SM00257">
    <property type="entry name" value="LysM"/>
    <property type="match status" value="1"/>
</dbReference>
<dbReference type="Gene3D" id="3.10.350.10">
    <property type="entry name" value="LysM domain"/>
    <property type="match status" value="1"/>
</dbReference>
<dbReference type="Proteomes" id="UP000659344">
    <property type="component" value="Unassembled WGS sequence"/>
</dbReference>
<dbReference type="PANTHER" id="PTHR34700">
    <property type="entry name" value="POTASSIUM BINDING PROTEIN KBP"/>
    <property type="match status" value="1"/>
</dbReference>
<evidence type="ECO:0000256" key="1">
    <source>
        <dbReference type="SAM" id="MobiDB-lite"/>
    </source>
</evidence>
<comment type="caution">
    <text evidence="3">The sequence shown here is derived from an EMBL/GenBank/DDBJ whole genome shotgun (WGS) entry which is preliminary data.</text>
</comment>
<dbReference type="SUPFAM" id="SSF54106">
    <property type="entry name" value="LysM domain"/>
    <property type="match status" value="1"/>
</dbReference>
<dbReference type="CDD" id="cd00118">
    <property type="entry name" value="LysM"/>
    <property type="match status" value="1"/>
</dbReference>
<gene>
    <name evidence="3" type="ORF">GCM10008013_30670</name>
</gene>
<organism evidence="3 4">
    <name type="scientific">Paenibacillus segetis</name>
    <dbReference type="NCBI Taxonomy" id="1325360"/>
    <lineage>
        <taxon>Bacteria</taxon>
        <taxon>Bacillati</taxon>
        <taxon>Bacillota</taxon>
        <taxon>Bacilli</taxon>
        <taxon>Bacillales</taxon>
        <taxon>Paenibacillaceae</taxon>
        <taxon>Paenibacillus</taxon>
    </lineage>
</organism>